<dbReference type="Proteomes" id="UP000183567">
    <property type="component" value="Unassembled WGS sequence"/>
</dbReference>
<organism evidence="1 2">
    <name type="scientific">Rhizopogon vesiculosus</name>
    <dbReference type="NCBI Taxonomy" id="180088"/>
    <lineage>
        <taxon>Eukaryota</taxon>
        <taxon>Fungi</taxon>
        <taxon>Dikarya</taxon>
        <taxon>Basidiomycota</taxon>
        <taxon>Agaricomycotina</taxon>
        <taxon>Agaricomycetes</taxon>
        <taxon>Agaricomycetidae</taxon>
        <taxon>Boletales</taxon>
        <taxon>Suillineae</taxon>
        <taxon>Rhizopogonaceae</taxon>
        <taxon>Rhizopogon</taxon>
    </lineage>
</organism>
<proteinExistence type="predicted"/>
<dbReference type="EMBL" id="LVVM01004815">
    <property type="protein sequence ID" value="OJA12124.1"/>
    <property type="molecule type" value="Genomic_DNA"/>
</dbReference>
<sequence length="95" mass="10205">MTTLTTFLNRTAEFPTNCPSGTISDEHIDPSLSQQPVLRCIELGRHISEEEYSPLLQASVGVSGPLLSQHSLDVPPGASGDSNYALSALTPQTFY</sequence>
<evidence type="ECO:0000313" key="2">
    <source>
        <dbReference type="Proteomes" id="UP000183567"/>
    </source>
</evidence>
<keyword evidence="2" id="KW-1185">Reference proteome</keyword>
<dbReference type="AlphaFoldDB" id="A0A1J8QK18"/>
<reference evidence="1 2" key="1">
    <citation type="submission" date="2016-03" db="EMBL/GenBank/DDBJ databases">
        <title>Comparative genomics of the ectomycorrhizal sister species Rhizopogon vinicolor and Rhizopogon vesiculosus (Basidiomycota: Boletales) reveals a divergence of the mating type B locus.</title>
        <authorList>
            <person name="Mujic A.B."/>
            <person name="Kuo A."/>
            <person name="Tritt A."/>
            <person name="Lipzen A."/>
            <person name="Chen C."/>
            <person name="Johnson J."/>
            <person name="Sharma A."/>
            <person name="Barry K."/>
            <person name="Grigoriev I.V."/>
            <person name="Spatafora J.W."/>
        </authorList>
    </citation>
    <scope>NUCLEOTIDE SEQUENCE [LARGE SCALE GENOMIC DNA]</scope>
    <source>
        <strain evidence="1 2">AM-OR11-056</strain>
    </source>
</reference>
<gene>
    <name evidence="1" type="ORF">AZE42_10368</name>
</gene>
<accession>A0A1J8QK18</accession>
<protein>
    <submittedName>
        <fullName evidence="1">Uncharacterized protein</fullName>
    </submittedName>
</protein>
<comment type="caution">
    <text evidence="1">The sequence shown here is derived from an EMBL/GenBank/DDBJ whole genome shotgun (WGS) entry which is preliminary data.</text>
</comment>
<evidence type="ECO:0000313" key="1">
    <source>
        <dbReference type="EMBL" id="OJA12124.1"/>
    </source>
</evidence>
<name>A0A1J8QK18_9AGAM</name>